<proteinExistence type="predicted"/>
<protein>
    <submittedName>
        <fullName evidence="2">3-carboxyethylcatechol 2,3-dioxygenase</fullName>
        <ecNumber evidence="2">1.13.11.16</ecNumber>
    </submittedName>
</protein>
<dbReference type="GO" id="GO:0047070">
    <property type="term" value="F:3-carboxyethylcatechol 2,3-dioxygenase activity"/>
    <property type="evidence" value="ECO:0007669"/>
    <property type="project" value="UniProtKB-EC"/>
</dbReference>
<dbReference type="NCBIfam" id="NF009909">
    <property type="entry name" value="PRK13370.1-3"/>
    <property type="match status" value="1"/>
</dbReference>
<reference evidence="2 3" key="1">
    <citation type="submission" date="2019-07" db="EMBL/GenBank/DDBJ databases">
        <title>New species of Amycolatopsis and Streptomyces.</title>
        <authorList>
            <person name="Duangmal K."/>
            <person name="Teo W.F.A."/>
            <person name="Lipun K."/>
        </authorList>
    </citation>
    <scope>NUCLEOTIDE SEQUENCE [LARGE SCALE GENOMIC DNA]</scope>
    <source>
        <strain evidence="2 3">JCM 30562</strain>
    </source>
</reference>
<accession>A0A558APC8</accession>
<evidence type="ECO:0000313" key="3">
    <source>
        <dbReference type="Proteomes" id="UP000318578"/>
    </source>
</evidence>
<sequence>MVLCASHAPGMDRDTEEALGRTFRAGVARARARIAEFEPELVLLFGGDHRRAFKTVVPAFAVALSANLMAEGAQRAATLDVPPDLARALSESLLRAGFDVAVCRSVELDHAFGQPLGHYLGGVDRAPVIPMPVNCAGPPLPAPARVLAYGAAVGDFLRTVDKRVLVIGTGGLAHHPASLDNDRYDMSDDERRTLNQSTAEQARGRMNPGWDQRFLAAMEAWDTATLIEMTENCEAEAGVGANEVRTWLAAAATAGGRGLHTVVYEPVLEWITGMGAMTSAPVG</sequence>
<dbReference type="OrthoDB" id="8673673at2"/>
<dbReference type="Proteomes" id="UP000318578">
    <property type="component" value="Unassembled WGS sequence"/>
</dbReference>
<keyword evidence="2" id="KW-0223">Dioxygenase</keyword>
<dbReference type="EMBL" id="VJZA01000001">
    <property type="protein sequence ID" value="TVT26119.1"/>
    <property type="molecule type" value="Genomic_DNA"/>
</dbReference>
<feature type="domain" description="Extradiol ring-cleavage dioxygenase class III enzyme subunit B" evidence="1">
    <location>
        <begin position="3"/>
        <end position="273"/>
    </location>
</feature>
<dbReference type="InterPro" id="IPR004183">
    <property type="entry name" value="Xdiol_dOase_suB"/>
</dbReference>
<keyword evidence="3" id="KW-1185">Reference proteome</keyword>
<dbReference type="EC" id="1.13.11.16" evidence="2"/>
<comment type="caution">
    <text evidence="2">The sequence shown here is derived from an EMBL/GenBank/DDBJ whole genome shotgun (WGS) entry which is preliminary data.</text>
</comment>
<name>A0A558APC8_9PSEU</name>
<dbReference type="SUPFAM" id="SSF53213">
    <property type="entry name" value="LigB-like"/>
    <property type="match status" value="1"/>
</dbReference>
<keyword evidence="2" id="KW-0560">Oxidoreductase</keyword>
<dbReference type="Gene3D" id="3.40.830.10">
    <property type="entry name" value="LigB-like"/>
    <property type="match status" value="1"/>
</dbReference>
<dbReference type="GO" id="GO:0008198">
    <property type="term" value="F:ferrous iron binding"/>
    <property type="evidence" value="ECO:0007669"/>
    <property type="project" value="InterPro"/>
</dbReference>
<dbReference type="AlphaFoldDB" id="A0A558APC8"/>
<evidence type="ECO:0000313" key="2">
    <source>
        <dbReference type="EMBL" id="TVT26119.1"/>
    </source>
</evidence>
<dbReference type="Pfam" id="PF02900">
    <property type="entry name" value="LigB"/>
    <property type="match status" value="1"/>
</dbReference>
<evidence type="ECO:0000259" key="1">
    <source>
        <dbReference type="Pfam" id="PF02900"/>
    </source>
</evidence>
<organism evidence="2 3">
    <name type="scientific">Amycolatopsis acidiphila</name>
    <dbReference type="NCBI Taxonomy" id="715473"/>
    <lineage>
        <taxon>Bacteria</taxon>
        <taxon>Bacillati</taxon>
        <taxon>Actinomycetota</taxon>
        <taxon>Actinomycetes</taxon>
        <taxon>Pseudonocardiales</taxon>
        <taxon>Pseudonocardiaceae</taxon>
        <taxon>Amycolatopsis</taxon>
    </lineage>
</organism>
<gene>
    <name evidence="2" type="ORF">FNH06_01160</name>
</gene>